<evidence type="ECO:0000256" key="3">
    <source>
        <dbReference type="ARBA" id="ARBA00023125"/>
    </source>
</evidence>
<evidence type="ECO:0000313" key="6">
    <source>
        <dbReference type="EMBL" id="RTQ32969.1"/>
    </source>
</evidence>
<evidence type="ECO:0000256" key="2">
    <source>
        <dbReference type="ARBA" id="ARBA00023015"/>
    </source>
</evidence>
<dbReference type="GO" id="GO:0043565">
    <property type="term" value="F:sequence-specific DNA binding"/>
    <property type="evidence" value="ECO:0007669"/>
    <property type="project" value="TreeGrafter"/>
</dbReference>
<comment type="caution">
    <text evidence="6">The sequence shown here is derived from an EMBL/GenBank/DDBJ whole genome shotgun (WGS) entry which is preliminary data.</text>
</comment>
<organism evidence="6 7">
    <name type="scientific">Variovorax gossypii</name>
    <dbReference type="NCBI Taxonomy" id="1679495"/>
    <lineage>
        <taxon>Bacteria</taxon>
        <taxon>Pseudomonadati</taxon>
        <taxon>Pseudomonadota</taxon>
        <taxon>Betaproteobacteria</taxon>
        <taxon>Burkholderiales</taxon>
        <taxon>Comamonadaceae</taxon>
        <taxon>Variovorax</taxon>
    </lineage>
</organism>
<keyword evidence="7" id="KW-1185">Reference proteome</keyword>
<dbReference type="SUPFAM" id="SSF53850">
    <property type="entry name" value="Periplasmic binding protein-like II"/>
    <property type="match status" value="1"/>
</dbReference>
<dbReference type="CDD" id="cd08422">
    <property type="entry name" value="PBP2_CrgA_like"/>
    <property type="match status" value="1"/>
</dbReference>
<dbReference type="Pfam" id="PF03466">
    <property type="entry name" value="LysR_substrate"/>
    <property type="match status" value="1"/>
</dbReference>
<dbReference type="AlphaFoldDB" id="A0A3S0GUB9"/>
<gene>
    <name evidence="6" type="ORF">EJP69_19945</name>
</gene>
<dbReference type="FunFam" id="1.10.10.10:FF:000001">
    <property type="entry name" value="LysR family transcriptional regulator"/>
    <property type="match status" value="1"/>
</dbReference>
<dbReference type="PANTHER" id="PTHR30537:SF35">
    <property type="entry name" value="TRANSCRIPTIONAL REGULATORY PROTEIN"/>
    <property type="match status" value="1"/>
</dbReference>
<keyword evidence="4" id="KW-0804">Transcription</keyword>
<dbReference type="SUPFAM" id="SSF46785">
    <property type="entry name" value="Winged helix' DNA-binding domain"/>
    <property type="match status" value="1"/>
</dbReference>
<dbReference type="InterPro" id="IPR036388">
    <property type="entry name" value="WH-like_DNA-bd_sf"/>
</dbReference>
<sequence>MDSLDLLRAFSEVAGSGSFSRAASQLKLSRGTVSKYIATLESRFGVRLLNRTSHAVSLTDAGVLLLERSKPMLELVEETQAELQNRALTPRGRLRISAPHGIDQTQLPALINTFLGHYPEVSIDMVLTNRIVDLAEDGIDIALRFAPTANENLIVRKLLAMDLSVCAAPMYWAAHGMPVHPSELAGHNALVSTHLNPQPKWRFEVGGAPLDVPVSGRLNATEAAPLIQAALLGAGVLYLPTAMLAPYIESGRLVPVLSDFVRSDMWLSAVYLQRRHSTAVQRAFLSFLEGRIKALKNARGA</sequence>
<dbReference type="Pfam" id="PF00126">
    <property type="entry name" value="HTH_1"/>
    <property type="match status" value="1"/>
</dbReference>
<dbReference type="Proteomes" id="UP000267418">
    <property type="component" value="Unassembled WGS sequence"/>
</dbReference>
<dbReference type="EMBL" id="RXOE01000005">
    <property type="protein sequence ID" value="RTQ32969.1"/>
    <property type="molecule type" value="Genomic_DNA"/>
</dbReference>
<keyword evidence="3" id="KW-0238">DNA-binding</keyword>
<protein>
    <submittedName>
        <fullName evidence="6">LysR family transcriptional regulator</fullName>
    </submittedName>
</protein>
<name>A0A3S0GUB9_9BURK</name>
<dbReference type="GO" id="GO:0006351">
    <property type="term" value="P:DNA-templated transcription"/>
    <property type="evidence" value="ECO:0007669"/>
    <property type="project" value="TreeGrafter"/>
</dbReference>
<evidence type="ECO:0000256" key="4">
    <source>
        <dbReference type="ARBA" id="ARBA00023163"/>
    </source>
</evidence>
<keyword evidence="2" id="KW-0805">Transcription regulation</keyword>
<evidence type="ECO:0000259" key="5">
    <source>
        <dbReference type="PROSITE" id="PS50931"/>
    </source>
</evidence>
<dbReference type="InterPro" id="IPR000847">
    <property type="entry name" value="LysR_HTH_N"/>
</dbReference>
<evidence type="ECO:0000313" key="7">
    <source>
        <dbReference type="Proteomes" id="UP000267418"/>
    </source>
</evidence>
<accession>A0A3S0GUB9</accession>
<dbReference type="GO" id="GO:0003700">
    <property type="term" value="F:DNA-binding transcription factor activity"/>
    <property type="evidence" value="ECO:0007669"/>
    <property type="project" value="InterPro"/>
</dbReference>
<dbReference type="InterPro" id="IPR036390">
    <property type="entry name" value="WH_DNA-bd_sf"/>
</dbReference>
<dbReference type="PROSITE" id="PS50931">
    <property type="entry name" value="HTH_LYSR"/>
    <property type="match status" value="1"/>
</dbReference>
<evidence type="ECO:0000256" key="1">
    <source>
        <dbReference type="ARBA" id="ARBA00009437"/>
    </source>
</evidence>
<dbReference type="InterPro" id="IPR005119">
    <property type="entry name" value="LysR_subst-bd"/>
</dbReference>
<reference evidence="6 7" key="1">
    <citation type="submission" date="2018-12" db="EMBL/GenBank/DDBJ databases">
        <title>The genome of Variovorax gossypii DSM 100435.</title>
        <authorList>
            <person name="Gao J."/>
            <person name="Sun J."/>
        </authorList>
    </citation>
    <scope>NUCLEOTIDE SEQUENCE [LARGE SCALE GENOMIC DNA]</scope>
    <source>
        <strain evidence="6 7">DSM 100435</strain>
    </source>
</reference>
<dbReference type="InterPro" id="IPR058163">
    <property type="entry name" value="LysR-type_TF_proteobact-type"/>
</dbReference>
<dbReference type="OrthoDB" id="9026421at2"/>
<dbReference type="PANTHER" id="PTHR30537">
    <property type="entry name" value="HTH-TYPE TRANSCRIPTIONAL REGULATOR"/>
    <property type="match status" value="1"/>
</dbReference>
<feature type="domain" description="HTH lysR-type" evidence="5">
    <location>
        <begin position="1"/>
        <end position="59"/>
    </location>
</feature>
<proteinExistence type="inferred from homology"/>
<dbReference type="Gene3D" id="1.10.10.10">
    <property type="entry name" value="Winged helix-like DNA-binding domain superfamily/Winged helix DNA-binding domain"/>
    <property type="match status" value="1"/>
</dbReference>
<dbReference type="Gene3D" id="3.40.190.290">
    <property type="match status" value="1"/>
</dbReference>
<dbReference type="RefSeq" id="WP_126472224.1">
    <property type="nucleotide sequence ID" value="NZ_RXOE01000005.1"/>
</dbReference>
<comment type="similarity">
    <text evidence="1">Belongs to the LysR transcriptional regulatory family.</text>
</comment>